<keyword evidence="2 6" id="KW-0489">Methyltransferase</keyword>
<evidence type="ECO:0000256" key="4">
    <source>
        <dbReference type="ARBA" id="ARBA00022691"/>
    </source>
</evidence>
<comment type="similarity">
    <text evidence="6 7">Belongs to the class I-like SAM-binding methyltransferase superfamily. C5-methyltransferase family.</text>
</comment>
<evidence type="ECO:0000256" key="5">
    <source>
        <dbReference type="ARBA" id="ARBA00022747"/>
    </source>
</evidence>
<dbReference type="Gene3D" id="3.40.50.150">
    <property type="entry name" value="Vaccinia Virus protein VP39"/>
    <property type="match status" value="1"/>
</dbReference>
<evidence type="ECO:0000256" key="7">
    <source>
        <dbReference type="RuleBase" id="RU000416"/>
    </source>
</evidence>
<keyword evidence="5" id="KW-0680">Restriction system</keyword>
<feature type="active site" evidence="6">
    <location>
        <position position="79"/>
    </location>
</feature>
<reference evidence="8" key="1">
    <citation type="journal article" date="2024" name="Int. J. Syst. Evol. Microbiol.">
        <title>Turicibacter faecis sp. nov., isolated from faeces of heart failure mouse model.</title>
        <authorList>
            <person name="Imamura Y."/>
            <person name="Motooka D."/>
            <person name="Nakajima Y."/>
            <person name="Ito S."/>
            <person name="Kitakaze M."/>
            <person name="Iida T."/>
            <person name="Nakamura S."/>
        </authorList>
    </citation>
    <scope>NUCLEOTIDE SEQUENCE</scope>
    <source>
        <strain evidence="8">TC023</strain>
    </source>
</reference>
<evidence type="ECO:0000313" key="9">
    <source>
        <dbReference type="Proteomes" id="UP001432099"/>
    </source>
</evidence>
<sequence>MTVSVVDLFCGIGGLTKGLEFAGLDVIAGVDIDETCRYAYEMNNKSKFIQGDVSSVDVNQIKELYSKGSVRVLVGCAPCQPFSKYTQRYRKEGHKDEKWKLLYAFANIIKGVKPEVISMENVPELAKEAVFSDFLSFLTDEGYRFSWKIVYCPDYGVPQKRKRLVLLASLLGDIELIPPLYEKEEYLTVRDAIGDLPVLKNGGQDREDSIHCVTKLSQINLKRIQQSIPGGTWLDWDEDLRLPCHKKSTGKSYGAVYGRMAWNEPSPTITTQFYGYGNGRFGHPEQDRALSYREGAILQSFPKDYKFIGEEESFNRRKLGIHIGNAVPVELGRAIGLSILKHLKEMGVGLSEE</sequence>
<dbReference type="RefSeq" id="WP_338617898.1">
    <property type="nucleotide sequence ID" value="NZ_AP028127.1"/>
</dbReference>
<keyword evidence="3 6" id="KW-0808">Transferase</keyword>
<dbReference type="PANTHER" id="PTHR10629:SF52">
    <property type="entry name" value="DNA (CYTOSINE-5)-METHYLTRANSFERASE 1"/>
    <property type="match status" value="1"/>
</dbReference>
<dbReference type="InterPro" id="IPR029063">
    <property type="entry name" value="SAM-dependent_MTases_sf"/>
</dbReference>
<name>A0ABN6ZGG8_9FIRM</name>
<evidence type="ECO:0000256" key="3">
    <source>
        <dbReference type="ARBA" id="ARBA00022679"/>
    </source>
</evidence>
<dbReference type="EMBL" id="AP028127">
    <property type="protein sequence ID" value="BEH90477.1"/>
    <property type="molecule type" value="Genomic_DNA"/>
</dbReference>
<dbReference type="InterPro" id="IPR050390">
    <property type="entry name" value="C5-Methyltransferase"/>
</dbReference>
<dbReference type="SUPFAM" id="SSF53335">
    <property type="entry name" value="S-adenosyl-L-methionine-dependent methyltransferases"/>
    <property type="match status" value="1"/>
</dbReference>
<dbReference type="Proteomes" id="UP001432099">
    <property type="component" value="Chromosome"/>
</dbReference>
<dbReference type="GO" id="GO:0008168">
    <property type="term" value="F:methyltransferase activity"/>
    <property type="evidence" value="ECO:0007669"/>
    <property type="project" value="UniProtKB-KW"/>
</dbReference>
<dbReference type="PROSITE" id="PS51679">
    <property type="entry name" value="SAM_MT_C5"/>
    <property type="match status" value="1"/>
</dbReference>
<dbReference type="Gene3D" id="3.90.120.10">
    <property type="entry name" value="DNA Methylase, subunit A, domain 2"/>
    <property type="match status" value="1"/>
</dbReference>
<dbReference type="Pfam" id="PF00145">
    <property type="entry name" value="DNA_methylase"/>
    <property type="match status" value="1"/>
</dbReference>
<dbReference type="GO" id="GO:0032259">
    <property type="term" value="P:methylation"/>
    <property type="evidence" value="ECO:0007669"/>
    <property type="project" value="UniProtKB-KW"/>
</dbReference>
<dbReference type="PANTHER" id="PTHR10629">
    <property type="entry name" value="CYTOSINE-SPECIFIC METHYLTRANSFERASE"/>
    <property type="match status" value="1"/>
</dbReference>
<proteinExistence type="inferred from homology"/>
<protein>
    <recommendedName>
        <fullName evidence="1">DNA (cytosine-5-)-methyltransferase</fullName>
        <ecNumber evidence="1">2.1.1.37</ecNumber>
    </recommendedName>
</protein>
<evidence type="ECO:0000256" key="2">
    <source>
        <dbReference type="ARBA" id="ARBA00022603"/>
    </source>
</evidence>
<evidence type="ECO:0000256" key="6">
    <source>
        <dbReference type="PROSITE-ProRule" id="PRU01016"/>
    </source>
</evidence>
<dbReference type="InterPro" id="IPR001525">
    <property type="entry name" value="C5_MeTfrase"/>
</dbReference>
<dbReference type="EC" id="2.1.1.37" evidence="1"/>
<dbReference type="NCBIfam" id="TIGR00675">
    <property type="entry name" value="dcm"/>
    <property type="match status" value="1"/>
</dbReference>
<dbReference type="PRINTS" id="PR00105">
    <property type="entry name" value="C5METTRFRASE"/>
</dbReference>
<accession>A0ABN6ZGG8</accession>
<evidence type="ECO:0000313" key="8">
    <source>
        <dbReference type="EMBL" id="BEH90477.1"/>
    </source>
</evidence>
<organism evidence="8 9">
    <name type="scientific">Turicibacter faecis</name>
    <dbReference type="NCBI Taxonomy" id="2963365"/>
    <lineage>
        <taxon>Bacteria</taxon>
        <taxon>Bacillati</taxon>
        <taxon>Bacillota</taxon>
        <taxon>Erysipelotrichia</taxon>
        <taxon>Erysipelotrichales</taxon>
        <taxon>Turicibacteraceae</taxon>
        <taxon>Turicibacter</taxon>
    </lineage>
</organism>
<evidence type="ECO:0000256" key="1">
    <source>
        <dbReference type="ARBA" id="ARBA00011975"/>
    </source>
</evidence>
<keyword evidence="4 6" id="KW-0949">S-adenosyl-L-methionine</keyword>
<gene>
    <name evidence="8" type="ORF">T23_05790</name>
</gene>
<keyword evidence="9" id="KW-1185">Reference proteome</keyword>